<dbReference type="Pfam" id="PF00078">
    <property type="entry name" value="RVT_1"/>
    <property type="match status" value="1"/>
</dbReference>
<dbReference type="Proteomes" id="UP000663829">
    <property type="component" value="Unassembled WGS sequence"/>
</dbReference>
<dbReference type="AlphaFoldDB" id="A0A813WBE9"/>
<evidence type="ECO:0000259" key="3">
    <source>
        <dbReference type="Pfam" id="PF13391"/>
    </source>
</evidence>
<comment type="caution">
    <text evidence="4">The sequence shown here is derived from an EMBL/GenBank/DDBJ whole genome shotgun (WGS) entry which is preliminary data.</text>
</comment>
<dbReference type="Pfam" id="PF13391">
    <property type="entry name" value="HNH_2"/>
    <property type="match status" value="1"/>
</dbReference>
<sequence length="588" mass="67146">MLKSFHMKELISSKEMLKFEALLSEDQKKASNEYGDNLLQYNVIEHNIFCGKKVKTEIEFKEFYETYLGFPADKVKEVSQILIRSGRLNAEINEKSGTLIYSDSLSLLEKADYIYQNMFKESHSTSSSSSSSAYSNTSTSTRSTRQKFRSKLLAHCHQNGSRPMLRCELSNKEYPAEHVSAGHIFKKSFGDSLLNDFFNLNDIHEPSNGILMYALIEYHFDHGNLCLLKNSCDNHYNIQILSDKLKNKLIIDEAKKVLKSSYHAPSETTMTFNDLEQQHVDLPGRSKRLICFHASLAIKRHETNHDHSSINMIEFWSPESIDRVQLYEQKVKAWFELNEKDDGGPIKEGLLVKLKAKGLPPSLVNWFESYLSNREIVTTSTRIVDKGVPQGSILGPLLFLIFIDDLDDNVSATMRLFADDASLYRVTEKNDIRKVIDQVNKDLLLIYEWSITWKLYLNIDKCKAMIFSTRERDTLASLPPVLINKSSISYVVEQKQLGLILRSNLDWTAHVDYVLTKGSGLTDLLKLHTRALSRQALDLVYKSFILNLFTYASAIYGNTSDRNLDRLESAQYKAARAVSGAMMHSSKA</sequence>
<dbReference type="EMBL" id="CAJOBC010000915">
    <property type="protein sequence ID" value="CAF3638595.1"/>
    <property type="molecule type" value="Genomic_DNA"/>
</dbReference>
<dbReference type="InterPro" id="IPR036388">
    <property type="entry name" value="WH-like_DNA-bd_sf"/>
</dbReference>
<feature type="compositionally biased region" description="Low complexity" evidence="1">
    <location>
        <begin position="124"/>
        <end position="143"/>
    </location>
</feature>
<evidence type="ECO:0000259" key="2">
    <source>
        <dbReference type="Pfam" id="PF00078"/>
    </source>
</evidence>
<protein>
    <recommendedName>
        <fullName evidence="7">Reverse transcriptase domain-containing protein</fullName>
    </recommendedName>
</protein>
<evidence type="ECO:0000313" key="5">
    <source>
        <dbReference type="EMBL" id="CAF3638595.1"/>
    </source>
</evidence>
<dbReference type="Gene3D" id="1.10.10.10">
    <property type="entry name" value="Winged helix-like DNA-binding domain superfamily/Winged helix DNA-binding domain"/>
    <property type="match status" value="1"/>
</dbReference>
<dbReference type="InterPro" id="IPR000477">
    <property type="entry name" value="RT_dom"/>
</dbReference>
<dbReference type="Proteomes" id="UP000681722">
    <property type="component" value="Unassembled WGS sequence"/>
</dbReference>
<dbReference type="PANTHER" id="PTHR33332">
    <property type="entry name" value="REVERSE TRANSCRIPTASE DOMAIN-CONTAINING PROTEIN"/>
    <property type="match status" value="1"/>
</dbReference>
<feature type="domain" description="HNH nuclease" evidence="3">
    <location>
        <begin position="167"/>
        <end position="226"/>
    </location>
</feature>
<proteinExistence type="predicted"/>
<accession>A0A813WBE9</accession>
<gene>
    <name evidence="4" type="ORF">GPM918_LOCUS6069</name>
    <name evidence="5" type="ORF">SRO942_LOCUS6069</name>
</gene>
<dbReference type="InterPro" id="IPR003615">
    <property type="entry name" value="HNH_nuc"/>
</dbReference>
<dbReference type="EMBL" id="CAJNOQ010000915">
    <property type="protein sequence ID" value="CAF0850962.1"/>
    <property type="molecule type" value="Genomic_DNA"/>
</dbReference>
<evidence type="ECO:0008006" key="7">
    <source>
        <dbReference type="Google" id="ProtNLM"/>
    </source>
</evidence>
<feature type="domain" description="Reverse transcriptase" evidence="2">
    <location>
        <begin position="350"/>
        <end position="471"/>
    </location>
</feature>
<reference evidence="4" key="1">
    <citation type="submission" date="2021-02" db="EMBL/GenBank/DDBJ databases">
        <authorList>
            <person name="Nowell W R."/>
        </authorList>
    </citation>
    <scope>NUCLEOTIDE SEQUENCE</scope>
</reference>
<name>A0A813WBE9_9BILA</name>
<feature type="region of interest" description="Disordered" evidence="1">
    <location>
        <begin position="123"/>
        <end position="143"/>
    </location>
</feature>
<organism evidence="4 6">
    <name type="scientific">Didymodactylos carnosus</name>
    <dbReference type="NCBI Taxonomy" id="1234261"/>
    <lineage>
        <taxon>Eukaryota</taxon>
        <taxon>Metazoa</taxon>
        <taxon>Spiralia</taxon>
        <taxon>Gnathifera</taxon>
        <taxon>Rotifera</taxon>
        <taxon>Eurotatoria</taxon>
        <taxon>Bdelloidea</taxon>
        <taxon>Philodinida</taxon>
        <taxon>Philodinidae</taxon>
        <taxon>Didymodactylos</taxon>
    </lineage>
</organism>
<dbReference type="OrthoDB" id="411871at2759"/>
<evidence type="ECO:0000313" key="6">
    <source>
        <dbReference type="Proteomes" id="UP000663829"/>
    </source>
</evidence>
<evidence type="ECO:0000256" key="1">
    <source>
        <dbReference type="SAM" id="MobiDB-lite"/>
    </source>
</evidence>
<evidence type="ECO:0000313" key="4">
    <source>
        <dbReference type="EMBL" id="CAF0850962.1"/>
    </source>
</evidence>
<keyword evidence="6" id="KW-1185">Reference proteome</keyword>